<feature type="transmembrane region" description="Helical" evidence="1">
    <location>
        <begin position="49"/>
        <end position="69"/>
    </location>
</feature>
<dbReference type="Pfam" id="PF09136">
    <property type="entry name" value="Glucodextran_B"/>
    <property type="match status" value="1"/>
</dbReference>
<keyword evidence="1" id="KW-0812">Transmembrane</keyword>
<evidence type="ECO:0000313" key="3">
    <source>
        <dbReference type="Proteomes" id="UP000034175"/>
    </source>
</evidence>
<proteinExistence type="predicted"/>
<dbReference type="AlphaFoldDB" id="A0A0G1RAB3"/>
<keyword evidence="1" id="KW-0472">Membrane</keyword>
<comment type="caution">
    <text evidence="2">The sequence shown here is derived from an EMBL/GenBank/DDBJ whole genome shotgun (WGS) entry which is preliminary data.</text>
</comment>
<dbReference type="EMBL" id="LCMA01000005">
    <property type="protein sequence ID" value="KKU26973.1"/>
    <property type="molecule type" value="Genomic_DNA"/>
</dbReference>
<dbReference type="InterPro" id="IPR013783">
    <property type="entry name" value="Ig-like_fold"/>
</dbReference>
<protein>
    <submittedName>
        <fullName evidence="2">Polymorphic outer membrane protein</fullName>
    </submittedName>
</protein>
<evidence type="ECO:0000313" key="2">
    <source>
        <dbReference type="EMBL" id="KKU26973.1"/>
    </source>
</evidence>
<evidence type="ECO:0000256" key="1">
    <source>
        <dbReference type="SAM" id="Phobius"/>
    </source>
</evidence>
<reference evidence="2 3" key="1">
    <citation type="journal article" date="2015" name="Nature">
        <title>rRNA introns, odd ribosomes, and small enigmatic genomes across a large radiation of phyla.</title>
        <authorList>
            <person name="Brown C.T."/>
            <person name="Hug L.A."/>
            <person name="Thomas B.C."/>
            <person name="Sharon I."/>
            <person name="Castelle C.J."/>
            <person name="Singh A."/>
            <person name="Wilkins M.J."/>
            <person name="Williams K.H."/>
            <person name="Banfield J.F."/>
        </authorList>
    </citation>
    <scope>NUCLEOTIDE SEQUENCE [LARGE SCALE GENOMIC DNA]</scope>
</reference>
<gene>
    <name evidence="2" type="ORF">UX39_C0005G0011</name>
</gene>
<sequence length="172" mass="18413">MAGGPLRYGNAIGNSKLCTNYYLLVRTGTSDPQGEAPPVSNGMERNAKFIAGLVIFILAALGIGAYTYLQSREFLRGPQITITSPQNGETFESALVVIEGTAHNATAISLNDGAIFADSKGNFKEKLLLLPGYNILTVKAEDRFGKRVEKTLELVYKEPQKVLTAGSTPAGM</sequence>
<organism evidence="2 3">
    <name type="scientific">Candidatus Magasanikbacteria bacterium GW2011_GWA2_46_17</name>
    <dbReference type="NCBI Taxonomy" id="1619042"/>
    <lineage>
        <taxon>Bacteria</taxon>
        <taxon>Candidatus Magasanikiibacteriota</taxon>
    </lineage>
</organism>
<dbReference type="Gene3D" id="2.60.40.10">
    <property type="entry name" value="Immunoglobulins"/>
    <property type="match status" value="1"/>
</dbReference>
<dbReference type="Proteomes" id="UP000034175">
    <property type="component" value="Unassembled WGS sequence"/>
</dbReference>
<keyword evidence="1" id="KW-1133">Transmembrane helix</keyword>
<name>A0A0G1RAB3_9BACT</name>
<accession>A0A0G1RAB3</accession>